<name>A0A507DYN5_9FUNG</name>
<feature type="region of interest" description="Disordered" evidence="5">
    <location>
        <begin position="1"/>
        <end position="27"/>
    </location>
</feature>
<dbReference type="InterPro" id="IPR000644">
    <property type="entry name" value="CBS_dom"/>
</dbReference>
<dbReference type="Pfam" id="PF00571">
    <property type="entry name" value="CBS"/>
    <property type="match status" value="3"/>
</dbReference>
<dbReference type="GO" id="GO:0005634">
    <property type="term" value="C:nucleus"/>
    <property type="evidence" value="ECO:0007669"/>
    <property type="project" value="TreeGrafter"/>
</dbReference>
<feature type="domain" description="CBS" evidence="6">
    <location>
        <begin position="133"/>
        <end position="193"/>
    </location>
</feature>
<feature type="domain" description="CBS" evidence="6">
    <location>
        <begin position="276"/>
        <end position="331"/>
    </location>
</feature>
<dbReference type="STRING" id="109895.A0A507DYN5"/>
<feature type="compositionally biased region" description="Low complexity" evidence="5">
    <location>
        <begin position="15"/>
        <end position="27"/>
    </location>
</feature>
<organism evidence="7 8">
    <name type="scientific">Powellomyces hirtus</name>
    <dbReference type="NCBI Taxonomy" id="109895"/>
    <lineage>
        <taxon>Eukaryota</taxon>
        <taxon>Fungi</taxon>
        <taxon>Fungi incertae sedis</taxon>
        <taxon>Chytridiomycota</taxon>
        <taxon>Chytridiomycota incertae sedis</taxon>
        <taxon>Chytridiomycetes</taxon>
        <taxon>Spizellomycetales</taxon>
        <taxon>Powellomycetaceae</taxon>
        <taxon>Powellomyces</taxon>
    </lineage>
</organism>
<protein>
    <recommendedName>
        <fullName evidence="6">CBS domain-containing protein</fullName>
    </recommendedName>
</protein>
<dbReference type="PANTHER" id="PTHR13780">
    <property type="entry name" value="AMP-ACTIVATED PROTEIN KINASE, GAMMA REGULATORY SUBUNIT"/>
    <property type="match status" value="1"/>
</dbReference>
<dbReference type="Gene3D" id="3.10.580.10">
    <property type="entry name" value="CBS-domain"/>
    <property type="match status" value="2"/>
</dbReference>
<dbReference type="PANTHER" id="PTHR13780:SF35">
    <property type="entry name" value="LD22662P"/>
    <property type="match status" value="1"/>
</dbReference>
<dbReference type="InterPro" id="IPR050511">
    <property type="entry name" value="AMPK_gamma/SDS23_families"/>
</dbReference>
<dbReference type="CDD" id="cd04641">
    <property type="entry name" value="CBS_euAMPK_gamma-like_repeat2"/>
    <property type="match status" value="1"/>
</dbReference>
<proteinExistence type="inferred from homology"/>
<dbReference type="CDD" id="cd04618">
    <property type="entry name" value="CBS_euAMPK_gamma-like_repeat1"/>
    <property type="match status" value="1"/>
</dbReference>
<keyword evidence="2" id="KW-0677">Repeat</keyword>
<evidence type="ECO:0000256" key="3">
    <source>
        <dbReference type="ARBA" id="ARBA00023122"/>
    </source>
</evidence>
<dbReference type="AlphaFoldDB" id="A0A507DYN5"/>
<dbReference type="Proteomes" id="UP000318582">
    <property type="component" value="Unassembled WGS sequence"/>
</dbReference>
<dbReference type="PROSITE" id="PS51371">
    <property type="entry name" value="CBS"/>
    <property type="match status" value="3"/>
</dbReference>
<dbReference type="GO" id="GO:0005737">
    <property type="term" value="C:cytoplasm"/>
    <property type="evidence" value="ECO:0007669"/>
    <property type="project" value="TreeGrafter"/>
</dbReference>
<sequence length="331" mass="36753">MENGVSPQPPPPAQESPAAPELETALSGTESAGAAATALQRHTCYDLLPVSYKVIVFDTSLPVKKALAALLQHGVQSAPLWDSNSMRFAGMLTDFINLIRHYYTNTSYDNALEEIEQLQISGLREIQQKMGLLRPRNIAIHPMQTLYEASKLLLKDHLHRLPLVDRVGNQETIVSVVTQYKILKYLAANAPAVTKLDTQLRDLGIGTFENLATATASTPLIEVLNLFIERKISAVPIVDEKGFVLDVYEKYDVLMLAREGAFYDLEMPVSEALVKRAPDFEGIHTCTMSDTLGQVLETIRRMPVHRFIVVEDNTLKGVVSLSDLLSYLINH</sequence>
<evidence type="ECO:0000256" key="2">
    <source>
        <dbReference type="ARBA" id="ARBA00022737"/>
    </source>
</evidence>
<evidence type="ECO:0000256" key="1">
    <source>
        <dbReference type="ARBA" id="ARBA00006750"/>
    </source>
</evidence>
<dbReference type="InterPro" id="IPR046342">
    <property type="entry name" value="CBS_dom_sf"/>
</dbReference>
<dbReference type="EMBL" id="QEAQ01000062">
    <property type="protein sequence ID" value="TPX56919.1"/>
    <property type="molecule type" value="Genomic_DNA"/>
</dbReference>
<feature type="domain" description="CBS" evidence="6">
    <location>
        <begin position="205"/>
        <end position="265"/>
    </location>
</feature>
<gene>
    <name evidence="7" type="ORF">PhCBS80983_g04184</name>
</gene>
<dbReference type="GO" id="GO:0031588">
    <property type="term" value="C:nucleotide-activated protein kinase complex"/>
    <property type="evidence" value="ECO:0007669"/>
    <property type="project" value="TreeGrafter"/>
</dbReference>
<keyword evidence="8" id="KW-1185">Reference proteome</keyword>
<evidence type="ECO:0000256" key="4">
    <source>
        <dbReference type="PROSITE-ProRule" id="PRU00703"/>
    </source>
</evidence>
<dbReference type="GO" id="GO:0016208">
    <property type="term" value="F:AMP binding"/>
    <property type="evidence" value="ECO:0007669"/>
    <property type="project" value="TreeGrafter"/>
</dbReference>
<keyword evidence="3 4" id="KW-0129">CBS domain</keyword>
<dbReference type="GO" id="GO:0019887">
    <property type="term" value="F:protein kinase regulator activity"/>
    <property type="evidence" value="ECO:0007669"/>
    <property type="project" value="TreeGrafter"/>
</dbReference>
<accession>A0A507DYN5</accession>
<dbReference type="GO" id="GO:0019901">
    <property type="term" value="F:protein kinase binding"/>
    <property type="evidence" value="ECO:0007669"/>
    <property type="project" value="TreeGrafter"/>
</dbReference>
<evidence type="ECO:0000256" key="5">
    <source>
        <dbReference type="SAM" id="MobiDB-lite"/>
    </source>
</evidence>
<reference evidence="7 8" key="1">
    <citation type="journal article" date="2019" name="Sci. Rep.">
        <title>Comparative genomics of chytrid fungi reveal insights into the obligate biotrophic and pathogenic lifestyle of Synchytrium endobioticum.</title>
        <authorList>
            <person name="van de Vossenberg B.T.L.H."/>
            <person name="Warris S."/>
            <person name="Nguyen H.D.T."/>
            <person name="van Gent-Pelzer M.P.E."/>
            <person name="Joly D.L."/>
            <person name="van de Geest H.C."/>
            <person name="Bonants P.J.M."/>
            <person name="Smith D.S."/>
            <person name="Levesque C.A."/>
            <person name="van der Lee T.A.J."/>
        </authorList>
    </citation>
    <scope>NUCLEOTIDE SEQUENCE [LARGE SCALE GENOMIC DNA]</scope>
    <source>
        <strain evidence="7 8">CBS 809.83</strain>
    </source>
</reference>
<evidence type="ECO:0000313" key="7">
    <source>
        <dbReference type="EMBL" id="TPX56919.1"/>
    </source>
</evidence>
<comment type="caution">
    <text evidence="7">The sequence shown here is derived from an EMBL/GenBank/DDBJ whole genome shotgun (WGS) entry which is preliminary data.</text>
</comment>
<evidence type="ECO:0000313" key="8">
    <source>
        <dbReference type="Proteomes" id="UP000318582"/>
    </source>
</evidence>
<evidence type="ECO:0000259" key="6">
    <source>
        <dbReference type="PROSITE" id="PS51371"/>
    </source>
</evidence>
<dbReference type="SUPFAM" id="SSF54631">
    <property type="entry name" value="CBS-domain pair"/>
    <property type="match status" value="2"/>
</dbReference>
<comment type="similarity">
    <text evidence="1">Belongs to the 5'-AMP-activated protein kinase gamma subunit family.</text>
</comment>
<dbReference type="SMART" id="SM00116">
    <property type="entry name" value="CBS"/>
    <property type="match status" value="4"/>
</dbReference>